<accession>A0ABT9VFZ7</accession>
<gene>
    <name evidence="2" type="ORF">J2S77_001798</name>
</gene>
<dbReference type="RefSeq" id="WP_306976568.1">
    <property type="nucleotide sequence ID" value="NZ_JAUSTQ010000006.1"/>
</dbReference>
<dbReference type="EMBL" id="JAUSTQ010000006">
    <property type="protein sequence ID" value="MDQ0159812.1"/>
    <property type="molecule type" value="Genomic_DNA"/>
</dbReference>
<proteinExistence type="predicted"/>
<evidence type="ECO:0000256" key="1">
    <source>
        <dbReference type="SAM" id="Phobius"/>
    </source>
</evidence>
<name>A0ABT9VFZ7_9BACI</name>
<evidence type="ECO:0000313" key="2">
    <source>
        <dbReference type="EMBL" id="MDQ0159812.1"/>
    </source>
</evidence>
<protein>
    <submittedName>
        <fullName evidence="2">Type II secretory pathway component PulK</fullName>
    </submittedName>
</protein>
<keyword evidence="3" id="KW-1185">Reference proteome</keyword>
<comment type="caution">
    <text evidence="2">The sequence shown here is derived from an EMBL/GenBank/DDBJ whole genome shotgun (WGS) entry which is preliminary data.</text>
</comment>
<keyword evidence="1" id="KW-1133">Transmembrane helix</keyword>
<keyword evidence="1" id="KW-0812">Transmembrane</keyword>
<organism evidence="2 3">
    <name type="scientific">Alkalibacillus salilacus</name>
    <dbReference type="NCBI Taxonomy" id="284582"/>
    <lineage>
        <taxon>Bacteria</taxon>
        <taxon>Bacillati</taxon>
        <taxon>Bacillota</taxon>
        <taxon>Bacilli</taxon>
        <taxon>Bacillales</taxon>
        <taxon>Bacillaceae</taxon>
        <taxon>Alkalibacillus</taxon>
    </lineage>
</organism>
<reference evidence="2 3" key="1">
    <citation type="submission" date="2023-07" db="EMBL/GenBank/DDBJ databases">
        <title>Genomic Encyclopedia of Type Strains, Phase IV (KMG-IV): sequencing the most valuable type-strain genomes for metagenomic binning, comparative biology and taxonomic classification.</title>
        <authorList>
            <person name="Goeker M."/>
        </authorList>
    </citation>
    <scope>NUCLEOTIDE SEQUENCE [LARGE SCALE GENOMIC DNA]</scope>
    <source>
        <strain evidence="2 3">DSM 16460</strain>
    </source>
</reference>
<sequence>MKMLKEQNGAALIVVLITIAIIGVMIPSIMSNITTSAKQFERSEEYTQVNALIDMGVEFTHSVIEGSRDTAKENTESWLEQGNVDSDSIVTYFREQLNSAMRTKGLEDSVRIDVGEENGFKTEIRSISVEGQSIEVDFVVTPVLENEVLDDEEETGTKTIELEFN</sequence>
<evidence type="ECO:0000313" key="3">
    <source>
        <dbReference type="Proteomes" id="UP001224359"/>
    </source>
</evidence>
<keyword evidence="1" id="KW-0472">Membrane</keyword>
<feature type="transmembrane region" description="Helical" evidence="1">
    <location>
        <begin position="12"/>
        <end position="30"/>
    </location>
</feature>
<dbReference type="Proteomes" id="UP001224359">
    <property type="component" value="Unassembled WGS sequence"/>
</dbReference>